<dbReference type="EMBL" id="BK032645">
    <property type="protein sequence ID" value="DAF53009.1"/>
    <property type="molecule type" value="Genomic_DNA"/>
</dbReference>
<evidence type="ECO:0000256" key="1">
    <source>
        <dbReference type="SAM" id="Phobius"/>
    </source>
</evidence>
<feature type="transmembrane region" description="Helical" evidence="1">
    <location>
        <begin position="28"/>
        <end position="52"/>
    </location>
</feature>
<keyword evidence="1" id="KW-0472">Membrane</keyword>
<proteinExistence type="predicted"/>
<name>A0A8S5SPT5_9VIRU</name>
<keyword evidence="1" id="KW-1133">Transmembrane helix</keyword>
<sequence>MTNRTRVGAQAPPLGLLYHFITPLSSSMITFLNILKIILCCIAIGISSTVIFRHFRKEK</sequence>
<evidence type="ECO:0000313" key="2">
    <source>
        <dbReference type="EMBL" id="DAF53009.1"/>
    </source>
</evidence>
<keyword evidence="1" id="KW-0812">Transmembrane</keyword>
<accession>A0A8S5SPT5</accession>
<reference evidence="2" key="1">
    <citation type="journal article" date="2021" name="Proc. Natl. Acad. Sci. U.S.A.">
        <title>A Catalog of Tens of Thousands of Viruses from Human Metagenomes Reveals Hidden Associations with Chronic Diseases.</title>
        <authorList>
            <person name="Tisza M.J."/>
            <person name="Buck C.B."/>
        </authorList>
    </citation>
    <scope>NUCLEOTIDE SEQUENCE</scope>
    <source>
        <strain evidence="2">CtPjm15</strain>
    </source>
</reference>
<protein>
    <submittedName>
        <fullName evidence="2">Uncharacterized protein</fullName>
    </submittedName>
</protein>
<organism evidence="2">
    <name type="scientific">Phage sp. ctPjm15</name>
    <dbReference type="NCBI Taxonomy" id="2828006"/>
    <lineage>
        <taxon>Viruses</taxon>
    </lineage>
</organism>